<protein>
    <submittedName>
        <fullName evidence="1">Uncharacterized protein</fullName>
    </submittedName>
</protein>
<keyword evidence="2" id="KW-1185">Reference proteome</keyword>
<dbReference type="STRING" id="315423.SAMN04488020_11716"/>
<gene>
    <name evidence="1" type="ORF">PAM7066_03517</name>
</gene>
<accession>A0A1Y5TVQ0</accession>
<proteinExistence type="predicted"/>
<dbReference type="Proteomes" id="UP000193870">
    <property type="component" value="Unassembled WGS sequence"/>
</dbReference>
<sequence length="80" mass="9171">MPLDRLIDLLAEAAVRKLSQEREQQEATPDAIGAVWRQWMNKSRRVAWRLNDSLTRSDYPSPNPGRNYDDCCPLSPIGCQ</sequence>
<evidence type="ECO:0000313" key="1">
    <source>
        <dbReference type="EMBL" id="SLN69520.1"/>
    </source>
</evidence>
<name>A0A1Y5TVQ0_9RHOB</name>
<evidence type="ECO:0000313" key="2">
    <source>
        <dbReference type="Proteomes" id="UP000193870"/>
    </source>
</evidence>
<organism evidence="1 2">
    <name type="scientific">Palleronia marisminoris</name>
    <dbReference type="NCBI Taxonomy" id="315423"/>
    <lineage>
        <taxon>Bacteria</taxon>
        <taxon>Pseudomonadati</taxon>
        <taxon>Pseudomonadota</taxon>
        <taxon>Alphaproteobacteria</taxon>
        <taxon>Rhodobacterales</taxon>
        <taxon>Roseobacteraceae</taxon>
        <taxon>Palleronia</taxon>
    </lineage>
</organism>
<reference evidence="1 2" key="1">
    <citation type="submission" date="2017-03" db="EMBL/GenBank/DDBJ databases">
        <authorList>
            <person name="Afonso C.L."/>
            <person name="Miller P.J."/>
            <person name="Scott M.A."/>
            <person name="Spackman E."/>
            <person name="Goraichik I."/>
            <person name="Dimitrov K.M."/>
            <person name="Suarez D.L."/>
            <person name="Swayne D.E."/>
        </authorList>
    </citation>
    <scope>NUCLEOTIDE SEQUENCE [LARGE SCALE GENOMIC DNA]</scope>
    <source>
        <strain evidence="1 2">CECT 7066</strain>
    </source>
</reference>
<dbReference type="AlphaFoldDB" id="A0A1Y5TVQ0"/>
<dbReference type="EMBL" id="FWFV01000016">
    <property type="protein sequence ID" value="SLN69520.1"/>
    <property type="molecule type" value="Genomic_DNA"/>
</dbReference>